<dbReference type="Pfam" id="PF04347">
    <property type="entry name" value="FliO"/>
    <property type="match status" value="1"/>
</dbReference>
<evidence type="ECO:0000256" key="6">
    <source>
        <dbReference type="ARBA" id="ARBA00037937"/>
    </source>
</evidence>
<dbReference type="InterPro" id="IPR052205">
    <property type="entry name" value="FliO/MopB"/>
</dbReference>
<sequence length="131" mass="14219">MRIMIRTQAMLLLLVTAAPAWAEPVVGGGGDLFIPWIKMIVALLFVLGLILLLYYGASRKGFGLLPAARTGQIKVLEMRSLGPKKGVCLIRVRDEEFLLGLGGDRVELLARLEGPKTTFAETLDKQPGESA</sequence>
<keyword evidence="3 7" id="KW-1133">Transmembrane helix</keyword>
<proteinExistence type="inferred from homology"/>
<keyword evidence="8" id="KW-0732">Signal</keyword>
<evidence type="ECO:0000256" key="5">
    <source>
        <dbReference type="ARBA" id="ARBA00023143"/>
    </source>
</evidence>
<keyword evidence="5 7" id="KW-0975">Bacterial flagellum</keyword>
<evidence type="ECO:0000256" key="2">
    <source>
        <dbReference type="ARBA" id="ARBA00022692"/>
    </source>
</evidence>
<dbReference type="GO" id="GO:0009425">
    <property type="term" value="C:bacterial-type flagellum basal body"/>
    <property type="evidence" value="ECO:0007669"/>
    <property type="project" value="UniProtKB-SubCell"/>
</dbReference>
<dbReference type="OrthoDB" id="5432707at2"/>
<dbReference type="AlphaFoldDB" id="A0A550JIP3"/>
<dbReference type="NCBIfam" id="TIGR03500">
    <property type="entry name" value="FliO_TIGR"/>
    <property type="match status" value="1"/>
</dbReference>
<accession>A0A550JIP3</accession>
<dbReference type="PANTHER" id="PTHR38766">
    <property type="entry name" value="FLAGELLAR PROTEIN FLIO"/>
    <property type="match status" value="1"/>
</dbReference>
<keyword evidence="4 7" id="KW-0472">Membrane</keyword>
<reference evidence="9 10" key="1">
    <citation type="submission" date="2019-07" db="EMBL/GenBank/DDBJ databases">
        <title>Insights of Desulfuromonas acetexigens electromicrobiology.</title>
        <authorList>
            <person name="Katuri K."/>
            <person name="Sapireddy V."/>
            <person name="Shaw D.R."/>
            <person name="Saikaly P."/>
        </authorList>
    </citation>
    <scope>NUCLEOTIDE SEQUENCE [LARGE SCALE GENOMIC DNA]</scope>
    <source>
        <strain evidence="9 10">2873</strain>
    </source>
</reference>
<keyword evidence="2 7" id="KW-0812">Transmembrane</keyword>
<feature type="transmembrane region" description="Helical" evidence="7">
    <location>
        <begin position="32"/>
        <end position="55"/>
    </location>
</feature>
<dbReference type="InterPro" id="IPR022781">
    <property type="entry name" value="Flagellar_biosynth_FliO"/>
</dbReference>
<organism evidence="9 10">
    <name type="scientific">Trichloromonas acetexigens</name>
    <dbReference type="NCBI Taxonomy" id="38815"/>
    <lineage>
        <taxon>Bacteria</taxon>
        <taxon>Pseudomonadati</taxon>
        <taxon>Thermodesulfobacteriota</taxon>
        <taxon>Desulfuromonadia</taxon>
        <taxon>Desulfuromonadales</taxon>
        <taxon>Trichloromonadaceae</taxon>
        <taxon>Trichloromonas</taxon>
    </lineage>
</organism>
<keyword evidence="1 7" id="KW-1003">Cell membrane</keyword>
<evidence type="ECO:0000256" key="3">
    <source>
        <dbReference type="ARBA" id="ARBA00022989"/>
    </source>
</evidence>
<evidence type="ECO:0000256" key="4">
    <source>
        <dbReference type="ARBA" id="ARBA00023136"/>
    </source>
</evidence>
<protein>
    <recommendedName>
        <fullName evidence="7">Flagellar protein</fullName>
    </recommendedName>
</protein>
<dbReference type="GO" id="GO:0044781">
    <property type="term" value="P:bacterial-type flagellum organization"/>
    <property type="evidence" value="ECO:0007669"/>
    <property type="project" value="UniProtKB-UniRule"/>
</dbReference>
<evidence type="ECO:0000256" key="7">
    <source>
        <dbReference type="RuleBase" id="RU362064"/>
    </source>
</evidence>
<comment type="similarity">
    <text evidence="6 7">Belongs to the FliO/MopB family.</text>
</comment>
<comment type="subcellular location">
    <subcellularLocation>
        <location evidence="7">Cell membrane</location>
    </subcellularLocation>
    <subcellularLocation>
        <location evidence="7">Bacterial flagellum basal body</location>
    </subcellularLocation>
</comment>
<comment type="caution">
    <text evidence="9">The sequence shown here is derived from an EMBL/GenBank/DDBJ whole genome shotgun (WGS) entry which is preliminary data.</text>
</comment>
<keyword evidence="10" id="KW-1185">Reference proteome</keyword>
<evidence type="ECO:0000313" key="9">
    <source>
        <dbReference type="EMBL" id="TRO83087.1"/>
    </source>
</evidence>
<keyword evidence="9" id="KW-0966">Cell projection</keyword>
<dbReference type="Proteomes" id="UP000317155">
    <property type="component" value="Unassembled WGS sequence"/>
</dbReference>
<evidence type="ECO:0000313" key="10">
    <source>
        <dbReference type="Proteomes" id="UP000317155"/>
    </source>
</evidence>
<gene>
    <name evidence="9" type="primary">fliO</name>
    <name evidence="9" type="ORF">FL622_03120</name>
</gene>
<feature type="chain" id="PRO_5022147578" description="Flagellar protein" evidence="8">
    <location>
        <begin position="23"/>
        <end position="131"/>
    </location>
</feature>
<evidence type="ECO:0000256" key="8">
    <source>
        <dbReference type="SAM" id="SignalP"/>
    </source>
</evidence>
<keyword evidence="9" id="KW-0969">Cilium</keyword>
<feature type="signal peptide" evidence="8">
    <location>
        <begin position="1"/>
        <end position="22"/>
    </location>
</feature>
<dbReference type="EMBL" id="VJVV01000002">
    <property type="protein sequence ID" value="TRO83087.1"/>
    <property type="molecule type" value="Genomic_DNA"/>
</dbReference>
<dbReference type="PANTHER" id="PTHR38766:SF1">
    <property type="entry name" value="FLAGELLAR PROTEIN FLIO"/>
    <property type="match status" value="1"/>
</dbReference>
<dbReference type="GO" id="GO:0005886">
    <property type="term" value="C:plasma membrane"/>
    <property type="evidence" value="ECO:0007669"/>
    <property type="project" value="UniProtKB-SubCell"/>
</dbReference>
<keyword evidence="9" id="KW-0282">Flagellum</keyword>
<name>A0A550JIP3_9BACT</name>
<evidence type="ECO:0000256" key="1">
    <source>
        <dbReference type="ARBA" id="ARBA00022475"/>
    </source>
</evidence>